<gene>
    <name evidence="2" type="ORF">POL68_39865</name>
</gene>
<accession>A0ABT5DLX4</accession>
<keyword evidence="3" id="KW-1185">Reference proteome</keyword>
<dbReference type="EMBL" id="JAQNDM010000002">
    <property type="protein sequence ID" value="MDC0714674.1"/>
    <property type="molecule type" value="Genomic_DNA"/>
</dbReference>
<evidence type="ECO:0000256" key="1">
    <source>
        <dbReference type="SAM" id="MobiDB-lite"/>
    </source>
</evidence>
<comment type="caution">
    <text evidence="2">The sequence shown here is derived from an EMBL/GenBank/DDBJ whole genome shotgun (WGS) entry which is preliminary data.</text>
</comment>
<dbReference type="Proteomes" id="UP001221838">
    <property type="component" value="Unassembled WGS sequence"/>
</dbReference>
<dbReference type="RefSeq" id="WP_272145366.1">
    <property type="nucleotide sequence ID" value="NZ_JAQNDM010000002.1"/>
</dbReference>
<evidence type="ECO:0000313" key="3">
    <source>
        <dbReference type="Proteomes" id="UP001221838"/>
    </source>
</evidence>
<feature type="compositionally biased region" description="Basic and acidic residues" evidence="1">
    <location>
        <begin position="36"/>
        <end position="45"/>
    </location>
</feature>
<reference evidence="2 3" key="1">
    <citation type="submission" date="2022-11" db="EMBL/GenBank/DDBJ databases">
        <title>Minimal conservation of predation-associated metabolite biosynthetic gene clusters underscores biosynthetic potential of Myxococcota including descriptions for ten novel species: Archangium lansinium sp. nov., Myxococcus landrumus sp. nov., Nannocystis bai.</title>
        <authorList>
            <person name="Ahearne A."/>
            <person name="Stevens C."/>
            <person name="Dowd S."/>
        </authorList>
    </citation>
    <scope>NUCLEOTIDE SEQUENCE [LARGE SCALE GENOMIC DNA]</scope>
    <source>
        <strain evidence="2 3">NCWAL01</strain>
    </source>
</reference>
<name>A0ABT5DLX4_9BACT</name>
<proteinExistence type="predicted"/>
<feature type="compositionally biased region" description="Basic and acidic residues" evidence="1">
    <location>
        <begin position="1"/>
        <end position="18"/>
    </location>
</feature>
<sequence length="71" mass="7670">MTHMPYEDTKLGIHEDGPSRNAAPQEAPGRTPNSAEGKDEERRMPGGEPGKTPGSAEGEDEPSRRPSQPPY</sequence>
<feature type="region of interest" description="Disordered" evidence="1">
    <location>
        <begin position="1"/>
        <end position="71"/>
    </location>
</feature>
<protein>
    <submittedName>
        <fullName evidence="2">Uncharacterized protein</fullName>
    </submittedName>
</protein>
<organism evidence="2 3">
    <name type="scientific">Stigmatella ashevillensis</name>
    <dbReference type="NCBI Taxonomy" id="2995309"/>
    <lineage>
        <taxon>Bacteria</taxon>
        <taxon>Pseudomonadati</taxon>
        <taxon>Myxococcota</taxon>
        <taxon>Myxococcia</taxon>
        <taxon>Myxococcales</taxon>
        <taxon>Cystobacterineae</taxon>
        <taxon>Archangiaceae</taxon>
        <taxon>Stigmatella</taxon>
    </lineage>
</organism>
<evidence type="ECO:0000313" key="2">
    <source>
        <dbReference type="EMBL" id="MDC0714674.1"/>
    </source>
</evidence>